<dbReference type="RefSeq" id="WP_200171624.1">
    <property type="nucleotide sequence ID" value="NZ_BAABKQ010000001.1"/>
</dbReference>
<evidence type="ECO:0000313" key="4">
    <source>
        <dbReference type="Proteomes" id="UP001500839"/>
    </source>
</evidence>
<evidence type="ECO:0000313" key="3">
    <source>
        <dbReference type="EMBL" id="GAA4813306.1"/>
    </source>
</evidence>
<accession>A0ABP9CQZ7</accession>
<dbReference type="EMBL" id="BAABKQ010000001">
    <property type="protein sequence ID" value="GAA4813306.1"/>
    <property type="molecule type" value="Genomic_DNA"/>
</dbReference>
<evidence type="ECO:0000256" key="1">
    <source>
        <dbReference type="SAM" id="MobiDB-lite"/>
    </source>
</evidence>
<dbReference type="Pfam" id="PF02861">
    <property type="entry name" value="Clp_N"/>
    <property type="match status" value="1"/>
</dbReference>
<evidence type="ECO:0000259" key="2">
    <source>
        <dbReference type="Pfam" id="PF02861"/>
    </source>
</evidence>
<name>A0ABP9CQZ7_9ACTN</name>
<organism evidence="3 4">
    <name type="scientific">Tomitella cavernea</name>
    <dbReference type="NCBI Taxonomy" id="1387982"/>
    <lineage>
        <taxon>Bacteria</taxon>
        <taxon>Bacillati</taxon>
        <taxon>Actinomycetota</taxon>
        <taxon>Actinomycetes</taxon>
        <taxon>Mycobacteriales</taxon>
        <taxon>Tomitella</taxon>
    </lineage>
</organism>
<feature type="region of interest" description="Disordered" evidence="1">
    <location>
        <begin position="1"/>
        <end position="26"/>
    </location>
</feature>
<feature type="domain" description="Clp R" evidence="2">
    <location>
        <begin position="48"/>
        <end position="141"/>
    </location>
</feature>
<protein>
    <recommendedName>
        <fullName evidence="2">Clp R domain-containing protein</fullName>
    </recommendedName>
</protein>
<keyword evidence="4" id="KW-1185">Reference proteome</keyword>
<dbReference type="InterPro" id="IPR036628">
    <property type="entry name" value="Clp_N_dom_sf"/>
</dbReference>
<comment type="caution">
    <text evidence="3">The sequence shown here is derived from an EMBL/GenBank/DDBJ whole genome shotgun (WGS) entry which is preliminary data.</text>
</comment>
<dbReference type="SUPFAM" id="SSF81923">
    <property type="entry name" value="Double Clp-N motif"/>
    <property type="match status" value="1"/>
</dbReference>
<proteinExistence type="predicted"/>
<dbReference type="Proteomes" id="UP001500839">
    <property type="component" value="Unassembled WGS sequence"/>
</dbReference>
<gene>
    <name evidence="3" type="ORF">GCM10023353_17800</name>
</gene>
<sequence>MTDNRPPLIDRSARPAGPGPAMPYTQGTHDALVAAQAVSRPSVQHGHADVDRHASVTAAHLLLAILAETGSTATRAFTDQGIRLGRARVRVAALTLPPPDDTEHARVAMPAIDVILAEARSDAARRRHPAVGTGHLLIALTAPRALADDLTGLGMDLPAAVRFVCATYAATPPRQRDTGPEFA</sequence>
<reference evidence="4" key="1">
    <citation type="journal article" date="2019" name="Int. J. Syst. Evol. Microbiol.">
        <title>The Global Catalogue of Microorganisms (GCM) 10K type strain sequencing project: providing services to taxonomists for standard genome sequencing and annotation.</title>
        <authorList>
            <consortium name="The Broad Institute Genomics Platform"/>
            <consortium name="The Broad Institute Genome Sequencing Center for Infectious Disease"/>
            <person name="Wu L."/>
            <person name="Ma J."/>
        </authorList>
    </citation>
    <scope>NUCLEOTIDE SEQUENCE [LARGE SCALE GENOMIC DNA]</scope>
    <source>
        <strain evidence="4">JCM 18542</strain>
    </source>
</reference>
<dbReference type="Gene3D" id="1.10.1780.10">
    <property type="entry name" value="Clp, N-terminal domain"/>
    <property type="match status" value="2"/>
</dbReference>
<dbReference type="InterPro" id="IPR004176">
    <property type="entry name" value="Clp_R_N"/>
</dbReference>